<dbReference type="RefSeq" id="WP_028481895.1">
    <property type="nucleotide sequence ID" value="NZ_LVVZ01000032.1"/>
</dbReference>
<dbReference type="AlphaFoldDB" id="A0A1U7JDP9"/>
<dbReference type="InterPro" id="IPR001543">
    <property type="entry name" value="FliN-like_C"/>
</dbReference>
<evidence type="ECO:0000256" key="1">
    <source>
        <dbReference type="ARBA" id="ARBA00004413"/>
    </source>
</evidence>
<sequence>MTTFDKIAVDISVVLGRSEMPVHQLLRMGRGAVIELNATEEDEVEILANKMPVAKGQVTLVGDKVGIKITKILKRPPEVRPARTDDRI</sequence>
<proteinExistence type="inferred from homology"/>
<dbReference type="GO" id="GO:0003774">
    <property type="term" value="F:cytoskeletal motor activity"/>
    <property type="evidence" value="ECO:0007669"/>
    <property type="project" value="InterPro"/>
</dbReference>
<evidence type="ECO:0000256" key="5">
    <source>
        <dbReference type="ARBA" id="ARBA00022500"/>
    </source>
</evidence>
<dbReference type="GO" id="GO:0071973">
    <property type="term" value="P:bacterial-type flagellum-dependent cell motility"/>
    <property type="evidence" value="ECO:0007669"/>
    <property type="project" value="InterPro"/>
</dbReference>
<feature type="domain" description="Flagellar motor switch protein FliN-like C-terminal" evidence="8">
    <location>
        <begin position="5"/>
        <end position="73"/>
    </location>
</feature>
<keyword evidence="6" id="KW-0283">Flagellar rotation</keyword>
<reference evidence="9 10" key="1">
    <citation type="submission" date="2016-03" db="EMBL/GenBank/DDBJ databases">
        <title>Genome sequence of Nesiotobacter sp. nov., a moderately halophilic alphaproteobacterium isolated from the Yellow Sea, China.</title>
        <authorList>
            <person name="Zhang G."/>
            <person name="Zhang R."/>
        </authorList>
    </citation>
    <scope>NUCLEOTIDE SEQUENCE [LARGE SCALE GENOMIC DNA]</scope>
    <source>
        <strain evidence="9 10">WB1-6</strain>
    </source>
</reference>
<dbReference type="STRING" id="197461.A3843_16715"/>
<evidence type="ECO:0000256" key="2">
    <source>
        <dbReference type="ARBA" id="ARBA00009226"/>
    </source>
</evidence>
<dbReference type="SUPFAM" id="SSF101801">
    <property type="entry name" value="Surface presentation of antigens (SPOA)"/>
    <property type="match status" value="1"/>
</dbReference>
<dbReference type="PRINTS" id="PR00956">
    <property type="entry name" value="FLGMOTORFLIN"/>
</dbReference>
<dbReference type="Gene3D" id="2.30.330.10">
    <property type="entry name" value="SpoA-like"/>
    <property type="match status" value="1"/>
</dbReference>
<evidence type="ECO:0000256" key="7">
    <source>
        <dbReference type="ARBA" id="ARBA00023136"/>
    </source>
</evidence>
<keyword evidence="9" id="KW-0966">Cell projection</keyword>
<evidence type="ECO:0000313" key="10">
    <source>
        <dbReference type="Proteomes" id="UP000185783"/>
    </source>
</evidence>
<dbReference type="PANTHER" id="PTHR43484">
    <property type="match status" value="1"/>
</dbReference>
<dbReference type="EMBL" id="LVVZ01000032">
    <property type="protein sequence ID" value="OKL42814.1"/>
    <property type="molecule type" value="Genomic_DNA"/>
</dbReference>
<dbReference type="Pfam" id="PF01052">
    <property type="entry name" value="FliMN_C"/>
    <property type="match status" value="1"/>
</dbReference>
<comment type="caution">
    <text evidence="9">The sequence shown here is derived from an EMBL/GenBank/DDBJ whole genome shotgun (WGS) entry which is preliminary data.</text>
</comment>
<evidence type="ECO:0000259" key="8">
    <source>
        <dbReference type="Pfam" id="PF01052"/>
    </source>
</evidence>
<dbReference type="GO" id="GO:0005886">
    <property type="term" value="C:plasma membrane"/>
    <property type="evidence" value="ECO:0007669"/>
    <property type="project" value="UniProtKB-SubCell"/>
</dbReference>
<evidence type="ECO:0000256" key="3">
    <source>
        <dbReference type="ARBA" id="ARBA00021897"/>
    </source>
</evidence>
<evidence type="ECO:0000313" key="9">
    <source>
        <dbReference type="EMBL" id="OKL42814.1"/>
    </source>
</evidence>
<evidence type="ECO:0000256" key="6">
    <source>
        <dbReference type="ARBA" id="ARBA00022779"/>
    </source>
</evidence>
<dbReference type="InterPro" id="IPR001172">
    <property type="entry name" value="FliN_T3SS_HrcQb"/>
</dbReference>
<keyword evidence="10" id="KW-1185">Reference proteome</keyword>
<comment type="similarity">
    <text evidence="2">Belongs to the FliN/MopA/SpaO family.</text>
</comment>
<dbReference type="InterPro" id="IPR051469">
    <property type="entry name" value="FliN/MopA/SpaO"/>
</dbReference>
<dbReference type="Proteomes" id="UP000185783">
    <property type="component" value="Unassembled WGS sequence"/>
</dbReference>
<keyword evidence="9" id="KW-0282">Flagellum</keyword>
<gene>
    <name evidence="9" type="ORF">A3843_16715</name>
</gene>
<dbReference type="GO" id="GO:0009425">
    <property type="term" value="C:bacterial-type flagellum basal body"/>
    <property type="evidence" value="ECO:0007669"/>
    <property type="project" value="InterPro"/>
</dbReference>
<keyword evidence="5" id="KW-0145">Chemotaxis</keyword>
<keyword evidence="9" id="KW-0969">Cilium</keyword>
<keyword evidence="4" id="KW-1003">Cell membrane</keyword>
<dbReference type="PANTHER" id="PTHR43484:SF1">
    <property type="entry name" value="FLAGELLAR MOTOR SWITCH PROTEIN FLIN"/>
    <property type="match status" value="1"/>
</dbReference>
<accession>A0A1U7JDP9</accession>
<evidence type="ECO:0000256" key="4">
    <source>
        <dbReference type="ARBA" id="ARBA00022475"/>
    </source>
</evidence>
<comment type="subcellular location">
    <subcellularLocation>
        <location evidence="1">Cell membrane</location>
        <topology evidence="1">Peripheral membrane protein</topology>
        <orientation evidence="1">Cytoplasmic side</orientation>
    </subcellularLocation>
</comment>
<keyword evidence="7" id="KW-0472">Membrane</keyword>
<name>A0A1U7JDP9_9HYPH</name>
<dbReference type="GO" id="GO:0006935">
    <property type="term" value="P:chemotaxis"/>
    <property type="evidence" value="ECO:0007669"/>
    <property type="project" value="UniProtKB-KW"/>
</dbReference>
<protein>
    <recommendedName>
        <fullName evidence="3">Flagellar motor switch protein FliN</fullName>
    </recommendedName>
</protein>
<dbReference type="InterPro" id="IPR036429">
    <property type="entry name" value="SpoA-like_sf"/>
</dbReference>
<organism evidence="9 10">
    <name type="scientific">Pseudovibrio exalbescens</name>
    <dbReference type="NCBI Taxonomy" id="197461"/>
    <lineage>
        <taxon>Bacteria</taxon>
        <taxon>Pseudomonadati</taxon>
        <taxon>Pseudomonadota</taxon>
        <taxon>Alphaproteobacteria</taxon>
        <taxon>Hyphomicrobiales</taxon>
        <taxon>Stappiaceae</taxon>
        <taxon>Pseudovibrio</taxon>
    </lineage>
</organism>
<dbReference type="OrthoDB" id="7433116at2"/>